<accession>A0ACD5Y6L3</accession>
<evidence type="ECO:0000313" key="2">
    <source>
        <dbReference type="Proteomes" id="UP001732700"/>
    </source>
</evidence>
<dbReference type="EnsemblPlants" id="AVESA.00010b.r2.5CG0896700.1">
    <property type="protein sequence ID" value="AVESA.00010b.r2.5CG0896700.1.CDS.1"/>
    <property type="gene ID" value="AVESA.00010b.r2.5CG0896700"/>
</dbReference>
<sequence>MTRKAGKKKGGSKPKSKTKTKTKTPPSSSSPTSGPPPRPVEPKAAAEAIDVLTGDVLRNVLRRLALVDLLRAALACHRWRRAAARCLPRAPPLLGYFFHPVKAPPAPPIKETERAHYDAVFAPLGASSPRQCLGFAPDASRFKLYDCHQGLLLLEPTVSPTKGALPRLLVVDPATSRRALLPPPPRCTVPDDRRWRLSRHYVGSAVLSRAHPSRLCFEAVCFAIDDGHPRAWVASVDDGQCRWRALPRDMDVEVDFDPRWFKGRCVHAAGKLYWHICTSGRVLALDPATLQFSYLLAPSVLGDRFSKYRVGETPDDGRLCIATVENQVMQLWVRGETSRSNNGWHLEREMNLRKVYDALPGLPRDARARMASIWITDIDAGRTGKLFIQMSGYGRYSLDLKTCKLESLAIKGGMEYGDPIYAYFLARPPAFLAQA</sequence>
<dbReference type="Proteomes" id="UP001732700">
    <property type="component" value="Chromosome 5C"/>
</dbReference>
<evidence type="ECO:0000313" key="1">
    <source>
        <dbReference type="EnsemblPlants" id="AVESA.00010b.r2.5CG0896700.1.CDS.1"/>
    </source>
</evidence>
<reference evidence="1" key="2">
    <citation type="submission" date="2025-09" db="UniProtKB">
        <authorList>
            <consortium name="EnsemblPlants"/>
        </authorList>
    </citation>
    <scope>IDENTIFICATION</scope>
</reference>
<name>A0ACD5Y6L3_AVESA</name>
<keyword evidence="2" id="KW-1185">Reference proteome</keyword>
<organism evidence="1 2">
    <name type="scientific">Avena sativa</name>
    <name type="common">Oat</name>
    <dbReference type="NCBI Taxonomy" id="4498"/>
    <lineage>
        <taxon>Eukaryota</taxon>
        <taxon>Viridiplantae</taxon>
        <taxon>Streptophyta</taxon>
        <taxon>Embryophyta</taxon>
        <taxon>Tracheophyta</taxon>
        <taxon>Spermatophyta</taxon>
        <taxon>Magnoliopsida</taxon>
        <taxon>Liliopsida</taxon>
        <taxon>Poales</taxon>
        <taxon>Poaceae</taxon>
        <taxon>BOP clade</taxon>
        <taxon>Pooideae</taxon>
        <taxon>Poodae</taxon>
        <taxon>Poeae</taxon>
        <taxon>Poeae Chloroplast Group 1 (Aveneae type)</taxon>
        <taxon>Aveninae</taxon>
        <taxon>Avena</taxon>
    </lineage>
</organism>
<reference evidence="1" key="1">
    <citation type="submission" date="2021-05" db="EMBL/GenBank/DDBJ databases">
        <authorList>
            <person name="Scholz U."/>
            <person name="Mascher M."/>
            <person name="Fiebig A."/>
        </authorList>
    </citation>
    <scope>NUCLEOTIDE SEQUENCE [LARGE SCALE GENOMIC DNA]</scope>
</reference>
<proteinExistence type="predicted"/>
<protein>
    <submittedName>
        <fullName evidence="1">Uncharacterized protein</fullName>
    </submittedName>
</protein>